<dbReference type="AlphaFoldDB" id="A0A6N9U4N4"/>
<organism evidence="4 5">
    <name type="scientific">Streptomyces halstedii</name>
    <dbReference type="NCBI Taxonomy" id="1944"/>
    <lineage>
        <taxon>Bacteria</taxon>
        <taxon>Bacillati</taxon>
        <taxon>Actinomycetota</taxon>
        <taxon>Actinomycetes</taxon>
        <taxon>Kitasatosporales</taxon>
        <taxon>Streptomycetaceae</taxon>
        <taxon>Streptomyces</taxon>
    </lineage>
</organism>
<comment type="caution">
    <text evidence="4">The sequence shown here is derived from an EMBL/GenBank/DDBJ whole genome shotgun (WGS) entry which is preliminary data.</text>
</comment>
<evidence type="ECO:0000256" key="1">
    <source>
        <dbReference type="ARBA" id="ARBA00022527"/>
    </source>
</evidence>
<dbReference type="Proteomes" id="UP000471293">
    <property type="component" value="Unassembled WGS sequence"/>
</dbReference>
<dbReference type="InterPro" id="IPR050267">
    <property type="entry name" value="Anti-sigma-factor_SerPK"/>
</dbReference>
<dbReference type="CDD" id="cd16936">
    <property type="entry name" value="HATPase_RsbW-like"/>
    <property type="match status" value="1"/>
</dbReference>
<keyword evidence="1" id="KW-0808">Transferase</keyword>
<dbReference type="SUPFAM" id="SSF55874">
    <property type="entry name" value="ATPase domain of HSP90 chaperone/DNA topoisomerase II/histidine kinase"/>
    <property type="match status" value="1"/>
</dbReference>
<gene>
    <name evidence="4" type="ORF">G3I29_25535</name>
</gene>
<dbReference type="Gene3D" id="3.30.565.10">
    <property type="entry name" value="Histidine kinase-like ATPase, C-terminal domain"/>
    <property type="match status" value="1"/>
</dbReference>
<dbReference type="Pfam" id="PF13581">
    <property type="entry name" value="HATPase_c_2"/>
    <property type="match status" value="1"/>
</dbReference>
<feature type="region of interest" description="Disordered" evidence="2">
    <location>
        <begin position="151"/>
        <end position="175"/>
    </location>
</feature>
<keyword evidence="1" id="KW-0723">Serine/threonine-protein kinase</keyword>
<keyword evidence="4" id="KW-0067">ATP-binding</keyword>
<proteinExistence type="predicted"/>
<reference evidence="4 5" key="1">
    <citation type="submission" date="2020-01" db="EMBL/GenBank/DDBJ databases">
        <title>Insect and environment-associated Actinomycetes.</title>
        <authorList>
            <person name="Currrie C."/>
            <person name="Chevrette M."/>
            <person name="Carlson C."/>
            <person name="Stubbendieck R."/>
            <person name="Wendt-Pienkowski E."/>
        </authorList>
    </citation>
    <scope>NUCLEOTIDE SEQUENCE [LARGE SCALE GENOMIC DNA]</scope>
    <source>
        <strain evidence="4 5">SID11342</strain>
    </source>
</reference>
<dbReference type="GO" id="GO:0004674">
    <property type="term" value="F:protein serine/threonine kinase activity"/>
    <property type="evidence" value="ECO:0007669"/>
    <property type="project" value="UniProtKB-KW"/>
</dbReference>
<evidence type="ECO:0000313" key="5">
    <source>
        <dbReference type="Proteomes" id="UP000471293"/>
    </source>
</evidence>
<accession>A0A6N9U4N4</accession>
<sequence>MSVTVSRRRAPAVTLSCPRPLETTDEVTLDRTPEMTGRARRSLRRTATAWSVDEDAAQAAELVVSELFTNAVRHTGGDRIRLCLRRHHALLYVEVFDRHPHHRLAVACPAPDAEDGRGLLIVESLCLRWGRCPDGDGSLTWACLSAPDDETSQHEHVADPEQLPEAGSLPRPVASLPASPSFEGDLLPASPAHAAPTLYESWEALADGLHVQRLALHLPQLRDETTAIDAVASAVTEMTSGALAARPAALSDPRATGLVEAADLSAWVNLPAEHGTPAPTASPLAGAAEQVEVLLLDGVSDETLRAAVRAVSAASAWWVGAFAAIRHLGVHHARLTPVDDTVSLDTLREAVRVVALGTAQRILAHHLRQDSTDEAVRLAYCRAVTEGIVTEPGLPALLEKLGELRLVDLVSTSIPWRGRFMKYAGGTGAGQVE</sequence>
<dbReference type="InterPro" id="IPR003594">
    <property type="entry name" value="HATPase_dom"/>
</dbReference>
<dbReference type="InterPro" id="IPR036890">
    <property type="entry name" value="HATPase_C_sf"/>
</dbReference>
<dbReference type="RefSeq" id="WP_164347933.1">
    <property type="nucleotide sequence ID" value="NZ_JAAGLQ010000542.1"/>
</dbReference>
<keyword evidence="4" id="KW-0547">Nucleotide-binding</keyword>
<dbReference type="PANTHER" id="PTHR35526:SF3">
    <property type="entry name" value="ANTI-SIGMA-F FACTOR RSBW"/>
    <property type="match status" value="1"/>
</dbReference>
<dbReference type="EMBL" id="JAAGLQ010000542">
    <property type="protein sequence ID" value="NEA18801.1"/>
    <property type="molecule type" value="Genomic_DNA"/>
</dbReference>
<name>A0A6N9U4N4_STRHA</name>
<dbReference type="PANTHER" id="PTHR35526">
    <property type="entry name" value="ANTI-SIGMA-F FACTOR RSBW-RELATED"/>
    <property type="match status" value="1"/>
</dbReference>
<evidence type="ECO:0000259" key="3">
    <source>
        <dbReference type="Pfam" id="PF13581"/>
    </source>
</evidence>
<evidence type="ECO:0000313" key="4">
    <source>
        <dbReference type="EMBL" id="NEA18801.1"/>
    </source>
</evidence>
<evidence type="ECO:0000256" key="2">
    <source>
        <dbReference type="SAM" id="MobiDB-lite"/>
    </source>
</evidence>
<dbReference type="GO" id="GO:0005524">
    <property type="term" value="F:ATP binding"/>
    <property type="evidence" value="ECO:0007669"/>
    <property type="project" value="UniProtKB-KW"/>
</dbReference>
<protein>
    <submittedName>
        <fullName evidence="4">ATP-binding protein</fullName>
    </submittedName>
</protein>
<keyword evidence="1" id="KW-0418">Kinase</keyword>
<feature type="domain" description="Histidine kinase/HSP90-like ATPase" evidence="3">
    <location>
        <begin position="32"/>
        <end position="125"/>
    </location>
</feature>